<dbReference type="AlphaFoldDB" id="F8PYM8"/>
<protein>
    <recommendedName>
        <fullName evidence="4">Transcription factor domain-containing protein</fullName>
    </recommendedName>
</protein>
<dbReference type="OrthoDB" id="4064873at2759"/>
<dbReference type="eggNOG" id="ENOG502QV6Q">
    <property type="taxonomic scope" value="Eukaryota"/>
</dbReference>
<evidence type="ECO:0000313" key="2">
    <source>
        <dbReference type="EMBL" id="EGN98991.1"/>
    </source>
</evidence>
<proteinExistence type="predicted"/>
<sequence>MVHDRGTSILLGRPLAIAPYDSNTPRPSRGIKGQYSDFSEHFLLSHPIAEIQADIINSLYAPTRQSTDTIMRHATRIIKSMIEFRRQLPDNYKWYFGGTEEWPLEKRQKLVQDITEDEGLTLLKIGISRILLLRALFSIKELDYGHRVRALVDAIVTSHNIIIVHNQLIRFPDIAFFVSPIPLHIAAMVILYGHMSHCERLSRQVMVEDVWMALDMLPRFRWRWERKDVNGGHPLIAKLAEKVLNVNLRSVGPTKDPVLLSELDWDTDSPGGMLGSPSLATQQVQQHMQQRTPTMAAAYPNGANSSAYGPQQRGPGSSSTTPIKNVNGTSTNGMTTDKLAEVPAGLFYPFYPENPMGSMSGPQASGVSSETASANGDAGNGNNSQDYSHLLAAAAAQPNGTYGCQSSQDSYMLEEKPPMTSGHGMQMWMNVGGEGYASVYDWFLIAFSESVPVI</sequence>
<dbReference type="HOGENOM" id="CLU_602905_0_0_1"/>
<dbReference type="EMBL" id="GL945480">
    <property type="protein sequence ID" value="EGN98991.1"/>
    <property type="molecule type" value="Genomic_DNA"/>
</dbReference>
<feature type="region of interest" description="Disordered" evidence="1">
    <location>
        <begin position="270"/>
        <end position="336"/>
    </location>
</feature>
<evidence type="ECO:0000256" key="1">
    <source>
        <dbReference type="SAM" id="MobiDB-lite"/>
    </source>
</evidence>
<evidence type="ECO:0008006" key="4">
    <source>
        <dbReference type="Google" id="ProtNLM"/>
    </source>
</evidence>
<name>F8PYM8_SERL3</name>
<dbReference type="STRING" id="936435.F8PYM8"/>
<gene>
    <name evidence="2" type="ORF">SERLA73DRAFT_181762</name>
</gene>
<reference evidence="3" key="1">
    <citation type="journal article" date="2011" name="Science">
        <title>The plant cell wall-decomposing machinery underlies the functional diversity of forest fungi.</title>
        <authorList>
            <person name="Eastwood D.C."/>
            <person name="Floudas D."/>
            <person name="Binder M."/>
            <person name="Majcherczyk A."/>
            <person name="Schneider P."/>
            <person name="Aerts A."/>
            <person name="Asiegbu F.O."/>
            <person name="Baker S.E."/>
            <person name="Barry K."/>
            <person name="Bendiksby M."/>
            <person name="Blumentritt M."/>
            <person name="Coutinho P.M."/>
            <person name="Cullen D."/>
            <person name="de Vries R.P."/>
            <person name="Gathman A."/>
            <person name="Goodell B."/>
            <person name="Henrissat B."/>
            <person name="Ihrmark K."/>
            <person name="Kauserud H."/>
            <person name="Kohler A."/>
            <person name="LaButti K."/>
            <person name="Lapidus A."/>
            <person name="Lavin J.L."/>
            <person name="Lee Y.-H."/>
            <person name="Lindquist E."/>
            <person name="Lilly W."/>
            <person name="Lucas S."/>
            <person name="Morin E."/>
            <person name="Murat C."/>
            <person name="Oguiza J.A."/>
            <person name="Park J."/>
            <person name="Pisabarro A.G."/>
            <person name="Riley R."/>
            <person name="Rosling A."/>
            <person name="Salamov A."/>
            <person name="Schmidt O."/>
            <person name="Schmutz J."/>
            <person name="Skrede I."/>
            <person name="Stenlid J."/>
            <person name="Wiebenga A."/>
            <person name="Xie X."/>
            <person name="Kuees U."/>
            <person name="Hibbett D.S."/>
            <person name="Hoffmeister D."/>
            <person name="Hoegberg N."/>
            <person name="Martin F."/>
            <person name="Grigoriev I.V."/>
            <person name="Watkinson S.C."/>
        </authorList>
    </citation>
    <scope>NUCLEOTIDE SEQUENCE [LARGE SCALE GENOMIC DNA]</scope>
    <source>
        <strain evidence="3">strain S7.3</strain>
    </source>
</reference>
<feature type="region of interest" description="Disordered" evidence="1">
    <location>
        <begin position="359"/>
        <end position="385"/>
    </location>
</feature>
<accession>F8PYM8</accession>
<keyword evidence="3" id="KW-1185">Reference proteome</keyword>
<dbReference type="InParanoid" id="F8PYM8"/>
<dbReference type="CDD" id="cd12148">
    <property type="entry name" value="fungal_TF_MHR"/>
    <property type="match status" value="1"/>
</dbReference>
<feature type="compositionally biased region" description="Polar residues" evidence="1">
    <location>
        <begin position="360"/>
        <end position="371"/>
    </location>
</feature>
<organism evidence="3">
    <name type="scientific">Serpula lacrymans var. lacrymans (strain S7.3)</name>
    <name type="common">Dry rot fungus</name>
    <dbReference type="NCBI Taxonomy" id="936435"/>
    <lineage>
        <taxon>Eukaryota</taxon>
        <taxon>Fungi</taxon>
        <taxon>Dikarya</taxon>
        <taxon>Basidiomycota</taxon>
        <taxon>Agaricomycotina</taxon>
        <taxon>Agaricomycetes</taxon>
        <taxon>Agaricomycetidae</taxon>
        <taxon>Boletales</taxon>
        <taxon>Coniophorineae</taxon>
        <taxon>Serpulaceae</taxon>
        <taxon>Serpula</taxon>
    </lineage>
</organism>
<dbReference type="Proteomes" id="UP000008063">
    <property type="component" value="Unassembled WGS sequence"/>
</dbReference>
<feature type="compositionally biased region" description="Low complexity" evidence="1">
    <location>
        <begin position="372"/>
        <end position="384"/>
    </location>
</feature>
<evidence type="ECO:0000313" key="3">
    <source>
        <dbReference type="Proteomes" id="UP000008063"/>
    </source>
</evidence>
<feature type="compositionally biased region" description="Polar residues" evidence="1">
    <location>
        <begin position="302"/>
        <end position="335"/>
    </location>
</feature>